<dbReference type="GO" id="GO:0005886">
    <property type="term" value="C:plasma membrane"/>
    <property type="evidence" value="ECO:0007669"/>
    <property type="project" value="TreeGrafter"/>
</dbReference>
<evidence type="ECO:0000313" key="9">
    <source>
        <dbReference type="Proteomes" id="UP000828390"/>
    </source>
</evidence>
<sequence>MSSLTLEHSVPVTFVTLTPDIQTISVLQGVATSVIKCISSEGRPAPSIKWYLDRKTLSNDTNHVDITSRSSSETTGGVTTSTLAITPTAEDHGSTIYCNVSNGYGQIISNRRINLDVLVFPSRPTIQHKSVIISDTMNVILNSTVSLECNSSGNPKPNISWILSNRSVINNKAINVTLDNRVNTDVITCRATSALQPTYGTIIPTYNTTDLLINILYSPSIPTCSIGDKLITENTIRAITNKPLNINCTSKSNPPPTSYSWTLPDGMKHDGQQLTIPRVLSNSQYTLDVTNVMNSTFSPQVITGHANSIFTLDILFPDAVHNIENKTVLRNQTLSVTCPVTFGNPPETSFSWIHVDISRTVGRDQGLVLPNMQTIHEGFYKCQANNTMTPTGCCVLPAYDETMFYVDVQYAANITRFYATGFENVPNITVNESQTVILQCDSDGDPLASMLLINNTRSENNLIRGNYNNTISASISHARCEYDMGIYQCRANNTHNKVQQVREIEIKIRCAPRSSPFMPATPKVWTKTNSSVTLTYTIVAYPPLSSSSAFVWRKKVNEEWFIVNATRRLYIQISQDRLQTNLSILQVQDDDFTNYTVKVNNDIGTTEQTFVIQANGQPAIPEHFRVSEDPVTDNTVIVEWKPGFNGGENQWFVIGYKQETGNNWTYKTIFEDITRTAIEGLVAGTSYQFKMFAEN</sequence>
<dbReference type="Pfam" id="PF08205">
    <property type="entry name" value="C2-set_2"/>
    <property type="match status" value="1"/>
</dbReference>
<name>A0A9D4JM16_DREPO</name>
<dbReference type="GO" id="GO:0050839">
    <property type="term" value="F:cell adhesion molecule binding"/>
    <property type="evidence" value="ECO:0007669"/>
    <property type="project" value="TreeGrafter"/>
</dbReference>
<dbReference type="PANTHER" id="PTHR11640:SF31">
    <property type="entry name" value="IRREGULAR CHIASM C-ROUGHEST PROTEIN-RELATED"/>
    <property type="match status" value="1"/>
</dbReference>
<feature type="domain" description="Ig-like" evidence="6">
    <location>
        <begin position="124"/>
        <end position="200"/>
    </location>
</feature>
<reference evidence="8" key="2">
    <citation type="submission" date="2020-11" db="EMBL/GenBank/DDBJ databases">
        <authorList>
            <person name="McCartney M.A."/>
            <person name="Auch B."/>
            <person name="Kono T."/>
            <person name="Mallez S."/>
            <person name="Becker A."/>
            <person name="Gohl D.M."/>
            <person name="Silverstein K.A.T."/>
            <person name="Koren S."/>
            <person name="Bechman K.B."/>
            <person name="Herman A."/>
            <person name="Abrahante J.E."/>
            <person name="Garbe J."/>
        </authorList>
    </citation>
    <scope>NUCLEOTIDE SEQUENCE</scope>
    <source>
        <strain evidence="8">Duluth1</strain>
        <tissue evidence="8">Whole animal</tissue>
    </source>
</reference>
<keyword evidence="9" id="KW-1185">Reference proteome</keyword>
<keyword evidence="5" id="KW-0393">Immunoglobulin domain</keyword>
<dbReference type="Pfam" id="PF00041">
    <property type="entry name" value="fn3"/>
    <property type="match status" value="1"/>
</dbReference>
<evidence type="ECO:0000256" key="2">
    <source>
        <dbReference type="ARBA" id="ARBA00023136"/>
    </source>
</evidence>
<accession>A0A9D4JM16</accession>
<dbReference type="Pfam" id="PF00047">
    <property type="entry name" value="ig"/>
    <property type="match status" value="1"/>
</dbReference>
<dbReference type="GO" id="GO:0005911">
    <property type="term" value="C:cell-cell junction"/>
    <property type="evidence" value="ECO:0007669"/>
    <property type="project" value="TreeGrafter"/>
</dbReference>
<organism evidence="8 9">
    <name type="scientific">Dreissena polymorpha</name>
    <name type="common">Zebra mussel</name>
    <name type="synonym">Mytilus polymorpha</name>
    <dbReference type="NCBI Taxonomy" id="45954"/>
    <lineage>
        <taxon>Eukaryota</taxon>
        <taxon>Metazoa</taxon>
        <taxon>Spiralia</taxon>
        <taxon>Lophotrochozoa</taxon>
        <taxon>Mollusca</taxon>
        <taxon>Bivalvia</taxon>
        <taxon>Autobranchia</taxon>
        <taxon>Heteroconchia</taxon>
        <taxon>Euheterodonta</taxon>
        <taxon>Imparidentia</taxon>
        <taxon>Neoheterodontei</taxon>
        <taxon>Myida</taxon>
        <taxon>Dreissenoidea</taxon>
        <taxon>Dreissenidae</taxon>
        <taxon>Dreissena</taxon>
    </lineage>
</organism>
<dbReference type="PROSITE" id="PS50853">
    <property type="entry name" value="FN3"/>
    <property type="match status" value="1"/>
</dbReference>
<evidence type="ECO:0008006" key="10">
    <source>
        <dbReference type="Google" id="ProtNLM"/>
    </source>
</evidence>
<gene>
    <name evidence="8" type="ORF">DPMN_142267</name>
</gene>
<dbReference type="SMART" id="SM00408">
    <property type="entry name" value="IGc2"/>
    <property type="match status" value="4"/>
</dbReference>
<dbReference type="InterPro" id="IPR003961">
    <property type="entry name" value="FN3_dom"/>
</dbReference>
<evidence type="ECO:0000259" key="6">
    <source>
        <dbReference type="PROSITE" id="PS50835"/>
    </source>
</evidence>
<dbReference type="InterPro" id="IPR051275">
    <property type="entry name" value="Cell_adhesion_signaling"/>
</dbReference>
<comment type="subcellular location">
    <subcellularLocation>
        <location evidence="1">Membrane</location>
        <topology evidence="1">Single-pass type I membrane protein</topology>
    </subcellularLocation>
</comment>
<dbReference type="GO" id="GO:0098609">
    <property type="term" value="P:cell-cell adhesion"/>
    <property type="evidence" value="ECO:0007669"/>
    <property type="project" value="TreeGrafter"/>
</dbReference>
<reference evidence="8" key="1">
    <citation type="journal article" date="2019" name="bioRxiv">
        <title>The Genome of the Zebra Mussel, Dreissena polymorpha: A Resource for Invasive Species Research.</title>
        <authorList>
            <person name="McCartney M.A."/>
            <person name="Auch B."/>
            <person name="Kono T."/>
            <person name="Mallez S."/>
            <person name="Zhang Y."/>
            <person name="Obille A."/>
            <person name="Becker A."/>
            <person name="Abrahante J.E."/>
            <person name="Garbe J."/>
            <person name="Badalamenti J.P."/>
            <person name="Herman A."/>
            <person name="Mangelson H."/>
            <person name="Liachko I."/>
            <person name="Sullivan S."/>
            <person name="Sone E.D."/>
            <person name="Koren S."/>
            <person name="Silverstein K.A.T."/>
            <person name="Beckman K.B."/>
            <person name="Gohl D.M."/>
        </authorList>
    </citation>
    <scope>NUCLEOTIDE SEQUENCE</scope>
    <source>
        <strain evidence="8">Duluth1</strain>
        <tissue evidence="8">Whole animal</tissue>
    </source>
</reference>
<evidence type="ECO:0000313" key="8">
    <source>
        <dbReference type="EMBL" id="KAH3813798.1"/>
    </source>
</evidence>
<evidence type="ECO:0000259" key="7">
    <source>
        <dbReference type="PROSITE" id="PS50853"/>
    </source>
</evidence>
<feature type="domain" description="Fibronectin type-III" evidence="7">
    <location>
        <begin position="620"/>
        <end position="695"/>
    </location>
</feature>
<dbReference type="PROSITE" id="PS50835">
    <property type="entry name" value="IG_LIKE"/>
    <property type="match status" value="5"/>
</dbReference>
<dbReference type="AlphaFoldDB" id="A0A9D4JM16"/>
<dbReference type="InterPro" id="IPR007110">
    <property type="entry name" value="Ig-like_dom"/>
</dbReference>
<proteinExistence type="predicted"/>
<dbReference type="InterPro" id="IPR003598">
    <property type="entry name" value="Ig_sub2"/>
</dbReference>
<dbReference type="InterPro" id="IPR013151">
    <property type="entry name" value="Immunoglobulin_dom"/>
</dbReference>
<dbReference type="SMART" id="SM00409">
    <property type="entry name" value="IG"/>
    <property type="match status" value="6"/>
</dbReference>
<evidence type="ECO:0000256" key="4">
    <source>
        <dbReference type="ARBA" id="ARBA00023180"/>
    </source>
</evidence>
<dbReference type="PANTHER" id="PTHR11640">
    <property type="entry name" value="NEPHRIN"/>
    <property type="match status" value="1"/>
</dbReference>
<keyword evidence="2" id="KW-0472">Membrane</keyword>
<dbReference type="EMBL" id="JAIWYP010000006">
    <property type="protein sequence ID" value="KAH3813798.1"/>
    <property type="molecule type" value="Genomic_DNA"/>
</dbReference>
<comment type="caution">
    <text evidence="8">The sequence shown here is derived from an EMBL/GenBank/DDBJ whole genome shotgun (WGS) entry which is preliminary data.</text>
</comment>
<evidence type="ECO:0000256" key="5">
    <source>
        <dbReference type="ARBA" id="ARBA00023319"/>
    </source>
</evidence>
<dbReference type="InterPro" id="IPR013162">
    <property type="entry name" value="CD80_C2-set"/>
</dbReference>
<evidence type="ECO:0000256" key="1">
    <source>
        <dbReference type="ARBA" id="ARBA00004479"/>
    </source>
</evidence>
<feature type="domain" description="Ig-like" evidence="6">
    <location>
        <begin position="19"/>
        <end position="114"/>
    </location>
</feature>
<evidence type="ECO:0000256" key="3">
    <source>
        <dbReference type="ARBA" id="ARBA00023157"/>
    </source>
</evidence>
<keyword evidence="4" id="KW-0325">Glycoprotein</keyword>
<feature type="domain" description="Ig-like" evidence="6">
    <location>
        <begin position="397"/>
        <end position="505"/>
    </location>
</feature>
<dbReference type="InterPro" id="IPR036116">
    <property type="entry name" value="FN3_sf"/>
</dbReference>
<dbReference type="InterPro" id="IPR036179">
    <property type="entry name" value="Ig-like_dom_sf"/>
</dbReference>
<dbReference type="SUPFAM" id="SSF48726">
    <property type="entry name" value="Immunoglobulin"/>
    <property type="match status" value="4"/>
</dbReference>
<dbReference type="CDD" id="cd00063">
    <property type="entry name" value="FN3"/>
    <property type="match status" value="1"/>
</dbReference>
<dbReference type="InterPro" id="IPR003599">
    <property type="entry name" value="Ig_sub"/>
</dbReference>
<feature type="domain" description="Ig-like" evidence="6">
    <location>
        <begin position="219"/>
        <end position="303"/>
    </location>
</feature>
<dbReference type="Gene3D" id="2.60.40.10">
    <property type="entry name" value="Immunoglobulins"/>
    <property type="match status" value="7"/>
</dbReference>
<dbReference type="SUPFAM" id="SSF49265">
    <property type="entry name" value="Fibronectin type III"/>
    <property type="match status" value="1"/>
</dbReference>
<protein>
    <recommendedName>
        <fullName evidence="10">Nephrin/kirre</fullName>
    </recommendedName>
</protein>
<dbReference type="Proteomes" id="UP000828390">
    <property type="component" value="Unassembled WGS sequence"/>
</dbReference>
<dbReference type="InterPro" id="IPR013783">
    <property type="entry name" value="Ig-like_fold"/>
</dbReference>
<feature type="domain" description="Ig-like" evidence="6">
    <location>
        <begin position="317"/>
        <end position="386"/>
    </location>
</feature>
<keyword evidence="3" id="KW-1015">Disulfide bond</keyword>